<evidence type="ECO:0000313" key="2">
    <source>
        <dbReference type="EMBL" id="SHH43039.1"/>
    </source>
</evidence>
<dbReference type="EMBL" id="FQWX01000048">
    <property type="protein sequence ID" value="SHH43039.1"/>
    <property type="molecule type" value="Genomic_DNA"/>
</dbReference>
<dbReference type="Pfam" id="PF21648">
    <property type="entry name" value="M1E1E6-like"/>
    <property type="match status" value="1"/>
</dbReference>
<dbReference type="OrthoDB" id="9156079at2"/>
<feature type="domain" description="Integron cassette protein" evidence="1">
    <location>
        <begin position="178"/>
        <end position="268"/>
    </location>
</feature>
<dbReference type="InterPro" id="IPR048473">
    <property type="entry name" value="M1E1E6-like"/>
</dbReference>
<accession>A0A1M5SWY6</accession>
<dbReference type="InterPro" id="IPR048474">
    <property type="entry name" value="M1E1E6-like_sf"/>
</dbReference>
<proteinExistence type="predicted"/>
<gene>
    <name evidence="2" type="ORF">SAMN04488530_1489</name>
</gene>
<name>A0A1M5SWY6_9FIRM</name>
<protein>
    <recommendedName>
        <fullName evidence="1">Integron cassette protein domain-containing protein</fullName>
    </recommendedName>
</protein>
<sequence length="280" mass="33126">MHISKEEARIHNLINRFAKNKELLDTGKLSKADLSDKLFFRAEDFKIAIEGNILRSENDFFFPTDYLKDEVNRLLNNTIKDGQELDFLKNEYLSKFDDLNESGSYKPTKELIDLAPKIHWHILPEYEEYMIVNSELYPNKDTQEYYNHFHTLEDLYKELTGEGKKVESKKGDINLNKEIDIKIYSRRWGHKDTYSVERTLEGWTVTFHQKKVGDKEGKALIETLEHDFINYPHELGVFMWHLWNKADSNEMTVEEVEQDLKQIANWINVCEENTPEGIEV</sequence>
<dbReference type="RefSeq" id="WP_073127582.1">
    <property type="nucleotide sequence ID" value="NZ_BAABCH010000072.1"/>
</dbReference>
<reference evidence="3" key="1">
    <citation type="submission" date="2016-11" db="EMBL/GenBank/DDBJ databases">
        <authorList>
            <person name="Varghese N."/>
            <person name="Submissions S."/>
        </authorList>
    </citation>
    <scope>NUCLEOTIDE SEQUENCE [LARGE SCALE GENOMIC DNA]</scope>
    <source>
        <strain evidence="3">DSM 2635</strain>
    </source>
</reference>
<dbReference type="AlphaFoldDB" id="A0A1M5SWY6"/>
<organism evidence="2 3">
    <name type="scientific">Asaccharospora irregularis DSM 2635</name>
    <dbReference type="NCBI Taxonomy" id="1121321"/>
    <lineage>
        <taxon>Bacteria</taxon>
        <taxon>Bacillati</taxon>
        <taxon>Bacillota</taxon>
        <taxon>Clostridia</taxon>
        <taxon>Peptostreptococcales</taxon>
        <taxon>Peptostreptococcaceae</taxon>
        <taxon>Asaccharospora</taxon>
    </lineage>
</organism>
<evidence type="ECO:0000259" key="1">
    <source>
        <dbReference type="Pfam" id="PF21648"/>
    </source>
</evidence>
<evidence type="ECO:0000313" key="3">
    <source>
        <dbReference type="Proteomes" id="UP000243255"/>
    </source>
</evidence>
<dbReference type="STRING" id="1121321.SAMN04488530_1489"/>
<dbReference type="Gene3D" id="3.30.2210.10">
    <property type="entry name" value="Integron cassette protein superfamily"/>
    <property type="match status" value="1"/>
</dbReference>
<dbReference type="Proteomes" id="UP000243255">
    <property type="component" value="Unassembled WGS sequence"/>
</dbReference>
<keyword evidence="3" id="KW-1185">Reference proteome</keyword>